<dbReference type="GO" id="GO:0010133">
    <property type="term" value="P:L-proline catabolic process to L-glutamate"/>
    <property type="evidence" value="ECO:0007669"/>
    <property type="project" value="TreeGrafter"/>
</dbReference>
<comment type="function">
    <text evidence="5">Converts proline to delta-1-pyrroline-5-carboxylate.</text>
</comment>
<proteinExistence type="inferred from homology"/>
<keyword evidence="5" id="KW-0274">FAD</keyword>
<comment type="similarity">
    <text evidence="1 5">Belongs to the proline oxidase family.</text>
</comment>
<dbReference type="SUPFAM" id="SSF51730">
    <property type="entry name" value="FAD-linked oxidoreductase"/>
    <property type="match status" value="1"/>
</dbReference>
<dbReference type="PANTHER" id="PTHR13914">
    <property type="entry name" value="PROLINE OXIDASE"/>
    <property type="match status" value="1"/>
</dbReference>
<keyword evidence="3 5" id="KW-0560">Oxidoreductase</keyword>
<dbReference type="OMA" id="VYKYMAW"/>
<keyword evidence="5" id="KW-0285">Flavoprotein</keyword>
<dbReference type="GO" id="GO:0005739">
    <property type="term" value="C:mitochondrion"/>
    <property type="evidence" value="ECO:0007669"/>
    <property type="project" value="TreeGrafter"/>
</dbReference>
<dbReference type="EnsemblPlants" id="Kaladp0521s0001.1.v1.1">
    <property type="protein sequence ID" value="Kaladp0521s0001.1.v1.1"/>
    <property type="gene ID" value="Kaladp0521s0001.v1.1"/>
</dbReference>
<dbReference type="Gramene" id="Kaladp0521s0001.1.v1.1">
    <property type="protein sequence ID" value="Kaladp0521s0001.1.v1.1"/>
    <property type="gene ID" value="Kaladp0521s0001.v1.1"/>
</dbReference>
<organism evidence="7 8">
    <name type="scientific">Kalanchoe fedtschenkoi</name>
    <name type="common">Lavender scallops</name>
    <name type="synonym">South American air plant</name>
    <dbReference type="NCBI Taxonomy" id="63787"/>
    <lineage>
        <taxon>Eukaryota</taxon>
        <taxon>Viridiplantae</taxon>
        <taxon>Streptophyta</taxon>
        <taxon>Embryophyta</taxon>
        <taxon>Tracheophyta</taxon>
        <taxon>Spermatophyta</taxon>
        <taxon>Magnoliopsida</taxon>
        <taxon>eudicotyledons</taxon>
        <taxon>Gunneridae</taxon>
        <taxon>Pentapetalae</taxon>
        <taxon>Saxifragales</taxon>
        <taxon>Crassulaceae</taxon>
        <taxon>Kalanchoe</taxon>
    </lineage>
</organism>
<evidence type="ECO:0000313" key="7">
    <source>
        <dbReference type="EnsemblPlants" id="Kaladp0521s0001.1.v1.1"/>
    </source>
</evidence>
<evidence type="ECO:0000256" key="3">
    <source>
        <dbReference type="ARBA" id="ARBA00023002"/>
    </source>
</evidence>
<dbReference type="PANTHER" id="PTHR13914:SF0">
    <property type="entry name" value="PROLINE DEHYDROGENASE 1, MITOCHONDRIAL"/>
    <property type="match status" value="1"/>
</dbReference>
<accession>A0A7N0VBI3</accession>
<dbReference type="AlphaFoldDB" id="A0A7N0VBI3"/>
<evidence type="ECO:0000256" key="2">
    <source>
        <dbReference type="ARBA" id="ARBA00012695"/>
    </source>
</evidence>
<evidence type="ECO:0000256" key="1">
    <source>
        <dbReference type="ARBA" id="ARBA00005869"/>
    </source>
</evidence>
<dbReference type="GO" id="GO:0071949">
    <property type="term" value="F:FAD binding"/>
    <property type="evidence" value="ECO:0007669"/>
    <property type="project" value="TreeGrafter"/>
</dbReference>
<protein>
    <recommendedName>
        <fullName evidence="2 5">Proline dehydrogenase</fullName>
        <ecNumber evidence="2 5">1.5.5.2</ecNumber>
    </recommendedName>
</protein>
<dbReference type="Pfam" id="PF01619">
    <property type="entry name" value="Pro_dh"/>
    <property type="match status" value="1"/>
</dbReference>
<keyword evidence="4 5" id="KW-0642">Proline metabolism</keyword>
<dbReference type="Proteomes" id="UP000594263">
    <property type="component" value="Unplaced"/>
</dbReference>
<comment type="cofactor">
    <cofactor evidence="5">
        <name>FAD</name>
        <dbReference type="ChEBI" id="CHEBI:57692"/>
    </cofactor>
</comment>
<dbReference type="GO" id="GO:0004657">
    <property type="term" value="F:proline dehydrogenase activity"/>
    <property type="evidence" value="ECO:0007669"/>
    <property type="project" value="UniProtKB-EC"/>
</dbReference>
<evidence type="ECO:0000313" key="8">
    <source>
        <dbReference type="Proteomes" id="UP000594263"/>
    </source>
</evidence>
<evidence type="ECO:0000256" key="5">
    <source>
        <dbReference type="RuleBase" id="RU364054"/>
    </source>
</evidence>
<reference evidence="7" key="1">
    <citation type="submission" date="2021-01" db="UniProtKB">
        <authorList>
            <consortium name="EnsemblPlants"/>
        </authorList>
    </citation>
    <scope>IDENTIFICATION</scope>
</reference>
<evidence type="ECO:0000259" key="6">
    <source>
        <dbReference type="Pfam" id="PF01619"/>
    </source>
</evidence>
<feature type="domain" description="Proline dehydrogenase" evidence="6">
    <location>
        <begin position="28"/>
        <end position="312"/>
    </location>
</feature>
<evidence type="ECO:0000256" key="4">
    <source>
        <dbReference type="ARBA" id="ARBA00023062"/>
    </source>
</evidence>
<sequence length="336" mass="37402">MSIVFLLFYLSQTEPNFVLVLFFDGNQVSSVVVKITAICRVSLLRRVSDLLRWEHNHRSFKLPWKRQTLPIFFDSSPLYHTPAQPAPLTAEEERDLDLGHRRLDTLCQACRQANVPLIIDAEDTSLQPSIDYLTYSSAVGHKGGESVVYNTIQAYLKDAGERLALASRAAEEAGVAVGFKLVRGAYMASERKLARSLGVASPIHDTIQATHDCYNDCVKMLLDRISSGSDSHLILATHNVESGKLAAKKARELGISKEGGEQLQFAQLYGMADALSFGLRNAGFNVSKYMPFGPIDKIIPYLLRRAEENRGLLSASTLDRQLIREELKKRFVAAFV</sequence>
<comment type="catalytic activity">
    <reaction evidence="5">
        <text>L-proline + a quinone = (S)-1-pyrroline-5-carboxylate + a quinol + H(+)</text>
        <dbReference type="Rhea" id="RHEA:23784"/>
        <dbReference type="ChEBI" id="CHEBI:15378"/>
        <dbReference type="ChEBI" id="CHEBI:17388"/>
        <dbReference type="ChEBI" id="CHEBI:24646"/>
        <dbReference type="ChEBI" id="CHEBI:60039"/>
        <dbReference type="ChEBI" id="CHEBI:132124"/>
        <dbReference type="EC" id="1.5.5.2"/>
    </reaction>
</comment>
<dbReference type="InterPro" id="IPR015659">
    <property type="entry name" value="Proline_oxidase"/>
</dbReference>
<dbReference type="InterPro" id="IPR002872">
    <property type="entry name" value="Proline_DH_dom"/>
</dbReference>
<dbReference type="EC" id="1.5.5.2" evidence="2 5"/>
<keyword evidence="8" id="KW-1185">Reference proteome</keyword>
<name>A0A7N0VBI3_KALFE</name>
<dbReference type="Gene3D" id="3.20.20.220">
    <property type="match status" value="1"/>
</dbReference>
<dbReference type="InterPro" id="IPR029041">
    <property type="entry name" value="FAD-linked_oxidoreductase-like"/>
</dbReference>